<evidence type="ECO:0000313" key="3">
    <source>
        <dbReference type="Proteomes" id="UP001597301"/>
    </source>
</evidence>
<reference evidence="3" key="1">
    <citation type="journal article" date="2019" name="Int. J. Syst. Evol. Microbiol.">
        <title>The Global Catalogue of Microorganisms (GCM) 10K type strain sequencing project: providing services to taxonomists for standard genome sequencing and annotation.</title>
        <authorList>
            <consortium name="The Broad Institute Genomics Platform"/>
            <consortium name="The Broad Institute Genome Sequencing Center for Infectious Disease"/>
            <person name="Wu L."/>
            <person name="Ma J."/>
        </authorList>
    </citation>
    <scope>NUCLEOTIDE SEQUENCE [LARGE SCALE GENOMIC DNA]</scope>
    <source>
        <strain evidence="3">CGMCC 1.12295</strain>
    </source>
</reference>
<evidence type="ECO:0000313" key="2">
    <source>
        <dbReference type="EMBL" id="MFD1708576.1"/>
    </source>
</evidence>
<dbReference type="PANTHER" id="PTHR46889">
    <property type="entry name" value="TRANSPOSASE INSF FOR INSERTION SEQUENCE IS3B-RELATED"/>
    <property type="match status" value="1"/>
</dbReference>
<dbReference type="InterPro" id="IPR001584">
    <property type="entry name" value="Integrase_cat-core"/>
</dbReference>
<dbReference type="Pfam" id="PF00665">
    <property type="entry name" value="rve"/>
    <property type="match status" value="1"/>
</dbReference>
<dbReference type="Gene3D" id="3.30.420.10">
    <property type="entry name" value="Ribonuclease H-like superfamily/Ribonuclease H"/>
    <property type="match status" value="1"/>
</dbReference>
<proteinExistence type="predicted"/>
<dbReference type="InterPro" id="IPR012337">
    <property type="entry name" value="RNaseH-like_sf"/>
</dbReference>
<accession>A0ABW4KMU3</accession>
<dbReference type="InterPro" id="IPR036397">
    <property type="entry name" value="RNaseH_sf"/>
</dbReference>
<dbReference type="SUPFAM" id="SSF53098">
    <property type="entry name" value="Ribonuclease H-like"/>
    <property type="match status" value="1"/>
</dbReference>
<name>A0ABW4KMU3_9BACI</name>
<dbReference type="PROSITE" id="PS50994">
    <property type="entry name" value="INTEGRASE"/>
    <property type="match status" value="1"/>
</dbReference>
<organism evidence="2 3">
    <name type="scientific">Siminovitchia sediminis</name>
    <dbReference type="NCBI Taxonomy" id="1274353"/>
    <lineage>
        <taxon>Bacteria</taxon>
        <taxon>Bacillati</taxon>
        <taxon>Bacillota</taxon>
        <taxon>Bacilli</taxon>
        <taxon>Bacillales</taxon>
        <taxon>Bacillaceae</taxon>
        <taxon>Siminovitchia</taxon>
    </lineage>
</organism>
<dbReference type="EMBL" id="JBHUEO010000113">
    <property type="protein sequence ID" value="MFD1708576.1"/>
    <property type="molecule type" value="Genomic_DNA"/>
</dbReference>
<comment type="caution">
    <text evidence="2">The sequence shown here is derived from an EMBL/GenBank/DDBJ whole genome shotgun (WGS) entry which is preliminary data.</text>
</comment>
<dbReference type="InterPro" id="IPR050900">
    <property type="entry name" value="Transposase_IS3/IS150/IS904"/>
</dbReference>
<gene>
    <name evidence="2" type="ORF">ACFSCZ_18035</name>
</gene>
<dbReference type="Proteomes" id="UP001597301">
    <property type="component" value="Unassembled WGS sequence"/>
</dbReference>
<sequence>MTYIHTGEGFLYLNPVMDLYGRRIISYRVDDHMGHELSLNALKEALALRQPEEGWIHHSDRGSQYCSNAYINTLRKADAQISMSQKANPYDNACMESFFASLKKEYLYKHVFATKS</sequence>
<keyword evidence="3" id="KW-1185">Reference proteome</keyword>
<feature type="domain" description="Integrase catalytic" evidence="1">
    <location>
        <begin position="1"/>
        <end position="116"/>
    </location>
</feature>
<dbReference type="RefSeq" id="WP_380776258.1">
    <property type="nucleotide sequence ID" value="NZ_JBHUEO010000113.1"/>
</dbReference>
<protein>
    <submittedName>
        <fullName evidence="2">Transposase</fullName>
    </submittedName>
</protein>
<evidence type="ECO:0000259" key="1">
    <source>
        <dbReference type="PROSITE" id="PS50994"/>
    </source>
</evidence>